<dbReference type="EMBL" id="MWPV01000004">
    <property type="protein sequence ID" value="OUL57122.1"/>
    <property type="molecule type" value="Genomic_DNA"/>
</dbReference>
<evidence type="ECO:0000313" key="2">
    <source>
        <dbReference type="Proteomes" id="UP000194841"/>
    </source>
</evidence>
<keyword evidence="2" id="KW-1185">Reference proteome</keyword>
<dbReference type="Proteomes" id="UP000194841">
    <property type="component" value="Unassembled WGS sequence"/>
</dbReference>
<name>A0A244CNF0_PSEDV</name>
<proteinExistence type="predicted"/>
<sequence>MFKLTHFIALISFIASGVLTLVDIPTPSIIQAHESNASVSERSCEQISRLENDNLQGVDA</sequence>
<comment type="caution">
    <text evidence="1">The sequence shown here is derived from an EMBL/GenBank/DDBJ whole genome shotgun (WGS) entry which is preliminary data.</text>
</comment>
<gene>
    <name evidence="1" type="ORF">B1199_13165</name>
</gene>
<organism evidence="1 2">
    <name type="scientific">Pseudoalteromonas ulvae</name>
    <dbReference type="NCBI Taxonomy" id="107327"/>
    <lineage>
        <taxon>Bacteria</taxon>
        <taxon>Pseudomonadati</taxon>
        <taxon>Pseudomonadota</taxon>
        <taxon>Gammaproteobacteria</taxon>
        <taxon>Alteromonadales</taxon>
        <taxon>Pseudoalteromonadaceae</taxon>
        <taxon>Pseudoalteromonas</taxon>
    </lineage>
</organism>
<dbReference type="RefSeq" id="WP_086744582.1">
    <property type="nucleotide sequence ID" value="NZ_MWPV01000004.1"/>
</dbReference>
<reference evidence="1 2" key="1">
    <citation type="submission" date="2017-02" db="EMBL/GenBank/DDBJ databases">
        <title>Pseudoalteromonas ulvae TC14 Genome.</title>
        <authorList>
            <person name="Molmeret M."/>
        </authorList>
    </citation>
    <scope>NUCLEOTIDE SEQUENCE [LARGE SCALE GENOMIC DNA]</scope>
    <source>
        <strain evidence="1">TC14</strain>
    </source>
</reference>
<dbReference type="AlphaFoldDB" id="A0A244CNF0"/>
<accession>A0A244CNF0</accession>
<protein>
    <submittedName>
        <fullName evidence="1">Uncharacterized protein</fullName>
    </submittedName>
</protein>
<evidence type="ECO:0000313" key="1">
    <source>
        <dbReference type="EMBL" id="OUL57122.1"/>
    </source>
</evidence>